<evidence type="ECO:0000313" key="3">
    <source>
        <dbReference type="Proteomes" id="UP000433945"/>
    </source>
</evidence>
<comment type="caution">
    <text evidence="2">The sequence shown here is derived from an EMBL/GenBank/DDBJ whole genome shotgun (WGS) entry which is preliminary data.</text>
</comment>
<feature type="transmembrane region" description="Helical" evidence="1">
    <location>
        <begin position="6"/>
        <end position="27"/>
    </location>
</feature>
<evidence type="ECO:0000313" key="2">
    <source>
        <dbReference type="EMBL" id="MUV05149.1"/>
    </source>
</evidence>
<feature type="transmembrane region" description="Helical" evidence="1">
    <location>
        <begin position="99"/>
        <end position="117"/>
    </location>
</feature>
<keyword evidence="3" id="KW-1185">Reference proteome</keyword>
<keyword evidence="1" id="KW-0812">Transmembrane</keyword>
<accession>A0A6N8HHC0</accession>
<keyword evidence="1" id="KW-1133">Transmembrane helix</keyword>
<evidence type="ECO:0000256" key="1">
    <source>
        <dbReference type="SAM" id="Phobius"/>
    </source>
</evidence>
<name>A0A6N8HHC0_9FLAO</name>
<dbReference type="OrthoDB" id="1366120at2"/>
<feature type="transmembrane region" description="Helical" evidence="1">
    <location>
        <begin position="161"/>
        <end position="182"/>
    </location>
</feature>
<dbReference type="AlphaFoldDB" id="A0A6N8HHC0"/>
<proteinExistence type="predicted"/>
<feature type="transmembrane region" description="Helical" evidence="1">
    <location>
        <begin position="194"/>
        <end position="216"/>
    </location>
</feature>
<feature type="transmembrane region" description="Helical" evidence="1">
    <location>
        <begin position="73"/>
        <end position="92"/>
    </location>
</feature>
<feature type="transmembrane region" description="Helical" evidence="1">
    <location>
        <begin position="47"/>
        <end position="67"/>
    </location>
</feature>
<sequence length="223" mass="26575">MRNNIWHHISTSFVIQYLIFGIVLIFIFYRRSAKIKYTNEYTAVKPFVWLMFIGGVYELVFTTILFVQTAFWHSLYGLLEFLVFNYLLYRILGKYTRMYVAFTILFLFFYISSLFYWSIDNHNQMEGYYAALETVFVMIWAVLWFKDLFKGDELISLWKIPAFYFVIGIILYLCGGVVPSLVTPYLFKVTGLWTKYWLVFLFLGTIMRVMMIIGLLKATVKKP</sequence>
<evidence type="ECO:0008006" key="4">
    <source>
        <dbReference type="Google" id="ProtNLM"/>
    </source>
</evidence>
<protein>
    <recommendedName>
        <fullName evidence="4">Rhodopsin</fullName>
    </recommendedName>
</protein>
<organism evidence="2 3">
    <name type="scientific">Flavobacterium rakeshii</name>
    <dbReference type="NCBI Taxonomy" id="1038845"/>
    <lineage>
        <taxon>Bacteria</taxon>
        <taxon>Pseudomonadati</taxon>
        <taxon>Bacteroidota</taxon>
        <taxon>Flavobacteriia</taxon>
        <taxon>Flavobacteriales</taxon>
        <taxon>Flavobacteriaceae</taxon>
        <taxon>Flavobacterium</taxon>
    </lineage>
</organism>
<reference evidence="2 3" key="1">
    <citation type="submission" date="2019-12" db="EMBL/GenBank/DDBJ databases">
        <authorList>
            <person name="Sun J.-Q."/>
        </authorList>
    </citation>
    <scope>NUCLEOTIDE SEQUENCE [LARGE SCALE GENOMIC DNA]</scope>
    <source>
        <strain evidence="2 3">JCM 17928</strain>
    </source>
</reference>
<dbReference type="EMBL" id="WOWP01000061">
    <property type="protein sequence ID" value="MUV05149.1"/>
    <property type="molecule type" value="Genomic_DNA"/>
</dbReference>
<dbReference type="Proteomes" id="UP000433945">
    <property type="component" value="Unassembled WGS sequence"/>
</dbReference>
<feature type="transmembrane region" description="Helical" evidence="1">
    <location>
        <begin position="129"/>
        <end position="149"/>
    </location>
</feature>
<gene>
    <name evidence="2" type="ORF">GN157_15650</name>
</gene>
<keyword evidence="1" id="KW-0472">Membrane</keyword>
<dbReference type="RefSeq" id="WP_157484437.1">
    <property type="nucleotide sequence ID" value="NZ_JAZDQD010000015.1"/>
</dbReference>